<accession>A0AAE0W3V2</accession>
<evidence type="ECO:0008006" key="4">
    <source>
        <dbReference type="Google" id="ProtNLM"/>
    </source>
</evidence>
<name>A0AAE0W3V2_9BIVA</name>
<evidence type="ECO:0000313" key="2">
    <source>
        <dbReference type="EMBL" id="KAK3599295.1"/>
    </source>
</evidence>
<reference evidence="2" key="3">
    <citation type="submission" date="2023-05" db="EMBL/GenBank/DDBJ databases">
        <authorList>
            <person name="Smith C.H."/>
        </authorList>
    </citation>
    <scope>NUCLEOTIDE SEQUENCE</scope>
    <source>
        <strain evidence="2">CHS0354</strain>
        <tissue evidence="2">Mantle</tissue>
    </source>
</reference>
<comment type="caution">
    <text evidence="2">The sequence shown here is derived from an EMBL/GenBank/DDBJ whole genome shotgun (WGS) entry which is preliminary data.</text>
</comment>
<protein>
    <recommendedName>
        <fullName evidence="4">HTH psq-type domain-containing protein</fullName>
    </recommendedName>
</protein>
<feature type="region of interest" description="Disordered" evidence="1">
    <location>
        <begin position="1"/>
        <end position="21"/>
    </location>
</feature>
<proteinExistence type="predicted"/>
<evidence type="ECO:0000256" key="1">
    <source>
        <dbReference type="SAM" id="MobiDB-lite"/>
    </source>
</evidence>
<sequence length="141" mass="16333">MPPKRSATSMDSGSEPKRQRSMLTIKEKIELLDMLKEGRWYAAFGRHYGINVISRRRRQISDTDTIRTKAKQLYNCLAEKRRTKMTVNKKKTATLRTMMMKQDYRHRVLLPPDQANSVPVAVMFFLAFISSLSPSSSLLHN</sequence>
<organism evidence="2 3">
    <name type="scientific">Potamilus streckersoni</name>
    <dbReference type="NCBI Taxonomy" id="2493646"/>
    <lineage>
        <taxon>Eukaryota</taxon>
        <taxon>Metazoa</taxon>
        <taxon>Spiralia</taxon>
        <taxon>Lophotrochozoa</taxon>
        <taxon>Mollusca</taxon>
        <taxon>Bivalvia</taxon>
        <taxon>Autobranchia</taxon>
        <taxon>Heteroconchia</taxon>
        <taxon>Palaeoheterodonta</taxon>
        <taxon>Unionida</taxon>
        <taxon>Unionoidea</taxon>
        <taxon>Unionidae</taxon>
        <taxon>Ambleminae</taxon>
        <taxon>Lampsilini</taxon>
        <taxon>Potamilus</taxon>
    </lineage>
</organism>
<evidence type="ECO:0000313" key="3">
    <source>
        <dbReference type="Proteomes" id="UP001195483"/>
    </source>
</evidence>
<gene>
    <name evidence="2" type="ORF">CHS0354_028651</name>
</gene>
<dbReference type="Proteomes" id="UP001195483">
    <property type="component" value="Unassembled WGS sequence"/>
</dbReference>
<reference evidence="2" key="2">
    <citation type="journal article" date="2021" name="Genome Biol. Evol.">
        <title>Developing a high-quality reference genome for a parasitic bivalve with doubly uniparental inheritance (Bivalvia: Unionida).</title>
        <authorList>
            <person name="Smith C.H."/>
        </authorList>
    </citation>
    <scope>NUCLEOTIDE SEQUENCE</scope>
    <source>
        <strain evidence="2">CHS0354</strain>
        <tissue evidence="2">Mantle</tissue>
    </source>
</reference>
<feature type="compositionally biased region" description="Polar residues" evidence="1">
    <location>
        <begin position="1"/>
        <end position="12"/>
    </location>
</feature>
<reference evidence="2" key="1">
    <citation type="journal article" date="2021" name="Genome Biol. Evol.">
        <title>A High-Quality Reference Genome for a Parasitic Bivalve with Doubly Uniparental Inheritance (Bivalvia: Unionida).</title>
        <authorList>
            <person name="Smith C.H."/>
        </authorList>
    </citation>
    <scope>NUCLEOTIDE SEQUENCE</scope>
    <source>
        <strain evidence="2">CHS0354</strain>
    </source>
</reference>
<dbReference type="AlphaFoldDB" id="A0AAE0W3V2"/>
<keyword evidence="3" id="KW-1185">Reference proteome</keyword>
<dbReference type="EMBL" id="JAEAOA010001716">
    <property type="protein sequence ID" value="KAK3599295.1"/>
    <property type="molecule type" value="Genomic_DNA"/>
</dbReference>